<dbReference type="PANTHER" id="PTHR14969">
    <property type="entry name" value="SPHINGOSINE-1-PHOSPHATE PHOSPHOHYDROLASE"/>
    <property type="match status" value="1"/>
</dbReference>
<dbReference type="RefSeq" id="WP_108948585.1">
    <property type="nucleotide sequence ID" value="NZ_CP022187.1"/>
</dbReference>
<keyword evidence="1" id="KW-0812">Transmembrane</keyword>
<feature type="transmembrane region" description="Helical" evidence="1">
    <location>
        <begin position="160"/>
        <end position="180"/>
    </location>
</feature>
<proteinExistence type="predicted"/>
<feature type="transmembrane region" description="Helical" evidence="1">
    <location>
        <begin position="16"/>
        <end position="37"/>
    </location>
</feature>
<dbReference type="InterPro" id="IPR036938">
    <property type="entry name" value="PAP2/HPO_sf"/>
</dbReference>
<dbReference type="KEGG" id="acom:CEW83_06295"/>
<dbReference type="Proteomes" id="UP000244930">
    <property type="component" value="Chromosome"/>
</dbReference>
<dbReference type="EMBL" id="CP022187">
    <property type="protein sequence ID" value="AWI74877.1"/>
    <property type="molecule type" value="Genomic_DNA"/>
</dbReference>
<dbReference type="SMART" id="SM00014">
    <property type="entry name" value="acidPPc"/>
    <property type="match status" value="1"/>
</dbReference>
<reference evidence="3 4" key="1">
    <citation type="submission" date="2017-06" db="EMBL/GenBank/DDBJ databases">
        <title>Azoarcus.</title>
        <authorList>
            <person name="Woo J.-H."/>
            <person name="Kim H.-S."/>
        </authorList>
    </citation>
    <scope>NUCLEOTIDE SEQUENCE [LARGE SCALE GENOMIC DNA]</scope>
    <source>
        <strain evidence="3 4">TSPY31</strain>
    </source>
</reference>
<keyword evidence="1" id="KW-0472">Membrane</keyword>
<feature type="transmembrane region" description="Helical" evidence="1">
    <location>
        <begin position="135"/>
        <end position="153"/>
    </location>
</feature>
<keyword evidence="1" id="KW-1133">Transmembrane helix</keyword>
<dbReference type="Pfam" id="PF01569">
    <property type="entry name" value="PAP2"/>
    <property type="match status" value="1"/>
</dbReference>
<gene>
    <name evidence="3" type="ORF">CEW83_06295</name>
</gene>
<dbReference type="InterPro" id="IPR000326">
    <property type="entry name" value="PAP2/HPO"/>
</dbReference>
<feature type="domain" description="Phosphatidic acid phosphatase type 2/haloperoxidase" evidence="2">
    <location>
        <begin position="86"/>
        <end position="201"/>
    </location>
</feature>
<accession>A0A2U8GMI0</accession>
<organism evidence="3 4">
    <name type="scientific">Parazoarcus communis</name>
    <dbReference type="NCBI Taxonomy" id="41977"/>
    <lineage>
        <taxon>Bacteria</taxon>
        <taxon>Pseudomonadati</taxon>
        <taxon>Pseudomonadota</taxon>
        <taxon>Betaproteobacteria</taxon>
        <taxon>Rhodocyclales</taxon>
        <taxon>Zoogloeaceae</taxon>
        <taxon>Parazoarcus</taxon>
    </lineage>
</organism>
<name>A0A2U8GMI0_9RHOO</name>
<keyword evidence="4" id="KW-1185">Reference proteome</keyword>
<evidence type="ECO:0000259" key="2">
    <source>
        <dbReference type="SMART" id="SM00014"/>
    </source>
</evidence>
<dbReference type="SUPFAM" id="SSF48317">
    <property type="entry name" value="Acid phosphatase/Vanadium-dependent haloperoxidase"/>
    <property type="match status" value="1"/>
</dbReference>
<evidence type="ECO:0000313" key="3">
    <source>
        <dbReference type="EMBL" id="AWI74877.1"/>
    </source>
</evidence>
<dbReference type="AlphaFoldDB" id="A0A2U8GMI0"/>
<dbReference type="PANTHER" id="PTHR14969:SF13">
    <property type="entry name" value="AT30094P"/>
    <property type="match status" value="1"/>
</dbReference>
<sequence length="269" mass="28782">MSASVSRFASDDSPSIGWFVFPAAVCALCAAVLAALGLNETWFIAWNTAASGIAPGFVWAGITNLASTLGAFALITPALAWRPRWLAATLLAAPVATLYTHGLKQLFAEPRPAAVLAQDQFNVVGLPLRTDSFPSGHSLTAFVIAGVIVLCASPAVRRQWAWVVLAAAVLMCFSRVAVGAHWPLDLFAGAAGGWLSAVIGVRWSAHWRFWERRRGVQTMGALMILVAVLLAFEDLGYPEGLWMQYLLVVWGMAGAVFALVRPMTCKVPT</sequence>
<feature type="transmembrane region" description="Helical" evidence="1">
    <location>
        <begin position="57"/>
        <end position="78"/>
    </location>
</feature>
<dbReference type="Gene3D" id="1.20.144.10">
    <property type="entry name" value="Phosphatidic acid phosphatase type 2/haloperoxidase"/>
    <property type="match status" value="1"/>
</dbReference>
<evidence type="ECO:0000313" key="4">
    <source>
        <dbReference type="Proteomes" id="UP000244930"/>
    </source>
</evidence>
<evidence type="ECO:0000256" key="1">
    <source>
        <dbReference type="SAM" id="Phobius"/>
    </source>
</evidence>
<feature type="transmembrane region" description="Helical" evidence="1">
    <location>
        <begin position="242"/>
        <end position="260"/>
    </location>
</feature>
<feature type="transmembrane region" description="Helical" evidence="1">
    <location>
        <begin position="216"/>
        <end position="236"/>
    </location>
</feature>
<protein>
    <recommendedName>
        <fullName evidence="2">Phosphatidic acid phosphatase type 2/haloperoxidase domain-containing protein</fullName>
    </recommendedName>
</protein>
<feature type="transmembrane region" description="Helical" evidence="1">
    <location>
        <begin position="186"/>
        <end position="204"/>
    </location>
</feature>